<dbReference type="RefSeq" id="WP_320002475.1">
    <property type="nucleotide sequence ID" value="NZ_JAUHJS010000001.1"/>
</dbReference>
<proteinExistence type="predicted"/>
<dbReference type="Gene3D" id="3.40.1350.10">
    <property type="match status" value="1"/>
</dbReference>
<keyword evidence="1" id="KW-0175">Coiled coil</keyword>
<dbReference type="SUPFAM" id="SSF52980">
    <property type="entry name" value="Restriction endonuclease-like"/>
    <property type="match status" value="1"/>
</dbReference>
<protein>
    <recommendedName>
        <fullName evidence="4">Restriction endonuclease type IV Mrr domain-containing protein</fullName>
    </recommendedName>
</protein>
<reference evidence="2" key="1">
    <citation type="submission" date="2023-06" db="EMBL/GenBank/DDBJ databases">
        <title>Cytophagales bacterium Strain LB-30, isolated from soil.</title>
        <authorList>
            <person name="Liu B."/>
        </authorList>
    </citation>
    <scope>NUCLEOTIDE SEQUENCE</scope>
    <source>
        <strain evidence="2">LB-30</strain>
    </source>
</reference>
<comment type="caution">
    <text evidence="2">The sequence shown here is derived from an EMBL/GenBank/DDBJ whole genome shotgun (WGS) entry which is preliminary data.</text>
</comment>
<dbReference type="EMBL" id="JAUHJS010000001">
    <property type="protein sequence ID" value="MDN4163946.1"/>
    <property type="molecule type" value="Genomic_DNA"/>
</dbReference>
<dbReference type="InterPro" id="IPR011335">
    <property type="entry name" value="Restrct_endonuc-II-like"/>
</dbReference>
<evidence type="ECO:0000256" key="1">
    <source>
        <dbReference type="SAM" id="Coils"/>
    </source>
</evidence>
<evidence type="ECO:0008006" key="4">
    <source>
        <dbReference type="Google" id="ProtNLM"/>
    </source>
</evidence>
<name>A0ABT8F141_9BACT</name>
<accession>A0ABT8F141</accession>
<gene>
    <name evidence="2" type="ORF">QWY31_00455</name>
</gene>
<feature type="coiled-coil region" evidence="1">
    <location>
        <begin position="100"/>
        <end position="134"/>
    </location>
</feature>
<evidence type="ECO:0000313" key="2">
    <source>
        <dbReference type="EMBL" id="MDN4163946.1"/>
    </source>
</evidence>
<evidence type="ECO:0000313" key="3">
    <source>
        <dbReference type="Proteomes" id="UP001168552"/>
    </source>
</evidence>
<keyword evidence="3" id="KW-1185">Reference proteome</keyword>
<organism evidence="2 3">
    <name type="scientific">Shiella aurantiaca</name>
    <dbReference type="NCBI Taxonomy" id="3058365"/>
    <lineage>
        <taxon>Bacteria</taxon>
        <taxon>Pseudomonadati</taxon>
        <taxon>Bacteroidota</taxon>
        <taxon>Cytophagia</taxon>
        <taxon>Cytophagales</taxon>
        <taxon>Shiellaceae</taxon>
        <taxon>Shiella</taxon>
    </lineage>
</organism>
<dbReference type="InterPro" id="IPR011856">
    <property type="entry name" value="tRNA_endonuc-like_dom_sf"/>
</dbReference>
<sequence>MKLEKVLDLLNSFEKNSFLKILSTIVENSPKLAKEVEKIVASKDIKNADSAMISKVFDLCSSDYANSITSALQDTENQIDILVDIIIRDGNSIMSREWLHRLYEAEIKKLNLKLNKFKKDIEDEKSEIEEQRLRDYLIYKSCVETAYNNDTSNNLDKKVTADEVAILNTLTKSLELSQEEVKLINYSVIPVKKLDIETIINDLKNIGLVFYSKKTSICYIPDEIVSLVRKVRGKEVADKYFRRVLKQLKEPQINQISKKHNIDWRQPLEIKIKAIINDGIALSGVLLQDIFKDGVKVSEKKAVIDTFIEKNLGIEPSGRTAEDKVKSLINHFEEIEKDEKVGISKEGYESLLSDMKQTLPKLNDIIRQEFELQDEEVLKSDLLLDYNIKPRDILDLLKDEDLTKFCDAKSIKSRGDSISNILFAYKDSENLYLESYNDIAFRNLNSLKENGINIKEAELGVKFEELTRIIFTKLGFNVDEKLRKEINNAKNQIDIVINLGDNEIIVVECKTSKESGYNKFSAVSRQIKAYIDQSTKSGKKVIKSLLIAPEFSDDFQKECREEFELNLSLITSNSLLNILNGLKQSKLKQLPYKLLLRDVVINDELIIKSIMK</sequence>
<dbReference type="Proteomes" id="UP001168552">
    <property type="component" value="Unassembled WGS sequence"/>
</dbReference>